<dbReference type="InterPro" id="IPR000719">
    <property type="entry name" value="Prot_kinase_dom"/>
</dbReference>
<dbReference type="InterPro" id="IPR011009">
    <property type="entry name" value="Kinase-like_dom_sf"/>
</dbReference>
<dbReference type="PANTHER" id="PTHR43289">
    <property type="entry name" value="MITOGEN-ACTIVATED PROTEIN KINASE KINASE KINASE 20-RELATED"/>
    <property type="match status" value="1"/>
</dbReference>
<dbReference type="KEGG" id="nah:F5544_11525"/>
<dbReference type="PROSITE" id="PS00108">
    <property type="entry name" value="PROTEIN_KINASE_ST"/>
    <property type="match status" value="1"/>
</dbReference>
<dbReference type="Pfam" id="PF00069">
    <property type="entry name" value="Pkinase"/>
    <property type="match status" value="1"/>
</dbReference>
<dbReference type="Proteomes" id="UP000503540">
    <property type="component" value="Chromosome"/>
</dbReference>
<evidence type="ECO:0000256" key="8">
    <source>
        <dbReference type="SAM" id="Phobius"/>
    </source>
</evidence>
<sequence length="727" mass="75239">MRSCRSRFGPRAAPSFGCTGDGAVSRARERGSWGGSGTVTESIEWVRRALPGYEVGGELGRGGCGVVLAGKHRRLGRPVAIKQIPPQFAHDELVRRRFVAEARVMAAIDHPHVARVFDYVEQDELCLLVLEYLPGGTVADRFATAGFDTAAAVAVALAAAAGLAAAHRQRVLHRDVKPANLIFAAGGAIKLTDFGIAKIVGGDETLVTKAGDIVGTPAYIAPEQARGEALSPATDVYALATMLYQLLSGVLPFPSGGGPLAMLFAHAYDEPRRLGEVAPTVPEPIADAVMRGLATDPAQRFATAEAFGIALAEPAAWCWGGDWLGPVGIPVIGADTIIAAATGGYRGGAPITPAPRPGPRPPQPFTTTASGSVVTPPPVGPPAPATVAFPSGMPPESGNFWLPRTPQQLPSPPGADPVGTPGRQGTSAVPGRSGPQGAPVGGQRRLPPTHRVRPAEALADNGIRLIEVDRRDLVPIREVVTFDSPRVPFGSAAVLAVASVAAALIGIGGPATGGDLAPGTVAVAEVDPVSTEPIRVDLSQRIPLRVNGLDVDSGALRLRILGLSVGADPVPIRPGTPATLAAPVNRYVIAGMLPAELSLRRNGTEVATQRLRLRSTQPPTTTATAVGVVVLALFALAYIESNMRVLRRGRGGFANSVGLMLSAALLAVALVGAAWILLDQPATVATVAVSAALAAAAGLATSFGARRIGKRYRYLRRIRLRVRRPAS</sequence>
<evidence type="ECO:0000256" key="3">
    <source>
        <dbReference type="ARBA" id="ARBA00022679"/>
    </source>
</evidence>
<evidence type="ECO:0000259" key="9">
    <source>
        <dbReference type="PROSITE" id="PS50011"/>
    </source>
</evidence>
<organism evidence="10 11">
    <name type="scientific">Nocardia arthritidis</name>
    <dbReference type="NCBI Taxonomy" id="228602"/>
    <lineage>
        <taxon>Bacteria</taxon>
        <taxon>Bacillati</taxon>
        <taxon>Actinomycetota</taxon>
        <taxon>Actinomycetes</taxon>
        <taxon>Mycobacteriales</taxon>
        <taxon>Nocardiaceae</taxon>
        <taxon>Nocardia</taxon>
    </lineage>
</organism>
<evidence type="ECO:0000256" key="5">
    <source>
        <dbReference type="ARBA" id="ARBA00022777"/>
    </source>
</evidence>
<name>A0A6G9YAT8_9NOCA</name>
<feature type="transmembrane region" description="Helical" evidence="8">
    <location>
        <begin position="659"/>
        <end position="678"/>
    </location>
</feature>
<evidence type="ECO:0000313" key="11">
    <source>
        <dbReference type="Proteomes" id="UP000503540"/>
    </source>
</evidence>
<dbReference type="GO" id="GO:0005524">
    <property type="term" value="F:ATP binding"/>
    <property type="evidence" value="ECO:0007669"/>
    <property type="project" value="UniProtKB-KW"/>
</dbReference>
<keyword evidence="3" id="KW-0808">Transferase</keyword>
<feature type="domain" description="Protein kinase" evidence="9">
    <location>
        <begin position="53"/>
        <end position="316"/>
    </location>
</feature>
<evidence type="ECO:0000313" key="10">
    <source>
        <dbReference type="EMBL" id="QIS10197.1"/>
    </source>
</evidence>
<evidence type="ECO:0000256" key="1">
    <source>
        <dbReference type="ARBA" id="ARBA00012513"/>
    </source>
</evidence>
<proteinExistence type="predicted"/>
<dbReference type="SUPFAM" id="SSF56112">
    <property type="entry name" value="Protein kinase-like (PK-like)"/>
    <property type="match status" value="1"/>
</dbReference>
<dbReference type="PROSITE" id="PS50011">
    <property type="entry name" value="PROTEIN_KINASE_DOM"/>
    <property type="match status" value="1"/>
</dbReference>
<feature type="compositionally biased region" description="Pro residues" evidence="7">
    <location>
        <begin position="352"/>
        <end position="364"/>
    </location>
</feature>
<keyword evidence="8" id="KW-1133">Transmembrane helix</keyword>
<dbReference type="AlphaFoldDB" id="A0A6G9YAT8"/>
<dbReference type="InterPro" id="IPR008271">
    <property type="entry name" value="Ser/Thr_kinase_AS"/>
</dbReference>
<dbReference type="SMART" id="SM00220">
    <property type="entry name" value="S_TKc"/>
    <property type="match status" value="1"/>
</dbReference>
<keyword evidence="8" id="KW-0812">Transmembrane</keyword>
<evidence type="ECO:0000256" key="2">
    <source>
        <dbReference type="ARBA" id="ARBA00022527"/>
    </source>
</evidence>
<dbReference type="EC" id="2.7.11.1" evidence="1"/>
<feature type="transmembrane region" description="Helical" evidence="8">
    <location>
        <begin position="684"/>
        <end position="705"/>
    </location>
</feature>
<dbReference type="PANTHER" id="PTHR43289:SF6">
    <property type="entry name" value="SERINE_THREONINE-PROTEIN KINASE NEKL-3"/>
    <property type="match status" value="1"/>
</dbReference>
<keyword evidence="5 10" id="KW-0418">Kinase</keyword>
<keyword evidence="2" id="KW-0723">Serine/threonine-protein kinase</keyword>
<feature type="transmembrane region" description="Helical" evidence="8">
    <location>
        <begin position="620"/>
        <end position="639"/>
    </location>
</feature>
<keyword evidence="4" id="KW-0547">Nucleotide-binding</keyword>
<feature type="compositionally biased region" description="Low complexity" evidence="7">
    <location>
        <begin position="365"/>
        <end position="374"/>
    </location>
</feature>
<gene>
    <name evidence="10" type="ORF">F5544_11525</name>
</gene>
<dbReference type="CDD" id="cd14014">
    <property type="entry name" value="STKc_PknB_like"/>
    <property type="match status" value="1"/>
</dbReference>
<keyword evidence="11" id="KW-1185">Reference proteome</keyword>
<evidence type="ECO:0000256" key="4">
    <source>
        <dbReference type="ARBA" id="ARBA00022741"/>
    </source>
</evidence>
<evidence type="ECO:0000256" key="6">
    <source>
        <dbReference type="ARBA" id="ARBA00022840"/>
    </source>
</evidence>
<feature type="compositionally biased region" description="Pro residues" evidence="7">
    <location>
        <begin position="375"/>
        <end position="384"/>
    </location>
</feature>
<dbReference type="Gene3D" id="3.30.200.20">
    <property type="entry name" value="Phosphorylase Kinase, domain 1"/>
    <property type="match status" value="1"/>
</dbReference>
<keyword evidence="8" id="KW-0472">Membrane</keyword>
<feature type="region of interest" description="Disordered" evidence="7">
    <location>
        <begin position="348"/>
        <end position="452"/>
    </location>
</feature>
<dbReference type="GO" id="GO:0004674">
    <property type="term" value="F:protein serine/threonine kinase activity"/>
    <property type="evidence" value="ECO:0007669"/>
    <property type="project" value="UniProtKB-KW"/>
</dbReference>
<evidence type="ECO:0000256" key="7">
    <source>
        <dbReference type="SAM" id="MobiDB-lite"/>
    </source>
</evidence>
<protein>
    <recommendedName>
        <fullName evidence="1">non-specific serine/threonine protein kinase</fullName>
        <ecNumber evidence="1">2.7.11.1</ecNumber>
    </recommendedName>
</protein>
<dbReference type="EMBL" id="CP046172">
    <property type="protein sequence ID" value="QIS10197.1"/>
    <property type="molecule type" value="Genomic_DNA"/>
</dbReference>
<keyword evidence="6" id="KW-0067">ATP-binding</keyword>
<dbReference type="Gene3D" id="1.10.510.10">
    <property type="entry name" value="Transferase(Phosphotransferase) domain 1"/>
    <property type="match status" value="1"/>
</dbReference>
<reference evidence="10 11" key="1">
    <citation type="journal article" date="2019" name="ACS Chem. Biol.">
        <title>Identification and Mobilization of a Cryptic Antibiotic Biosynthesis Gene Locus from a Human-Pathogenic Nocardia Isolate.</title>
        <authorList>
            <person name="Herisse M."/>
            <person name="Ishida K."/>
            <person name="Porter J.L."/>
            <person name="Howden B."/>
            <person name="Hertweck C."/>
            <person name="Stinear T.P."/>
            <person name="Pidot S.J."/>
        </authorList>
    </citation>
    <scope>NUCLEOTIDE SEQUENCE [LARGE SCALE GENOMIC DNA]</scope>
    <source>
        <strain evidence="10 11">AUSMDU00012717</strain>
    </source>
</reference>
<accession>A0A6G9YAT8</accession>